<dbReference type="EMBL" id="NBII01000004">
    <property type="protein sequence ID" value="PAV19509.1"/>
    <property type="molecule type" value="Genomic_DNA"/>
</dbReference>
<dbReference type="InterPro" id="IPR000073">
    <property type="entry name" value="AB_hydrolase_1"/>
</dbReference>
<reference evidence="2 3" key="1">
    <citation type="journal article" date="2017" name="Mol. Ecol.">
        <title>Comparative and population genomic landscape of Phellinus noxius: A hypervariable fungus causing root rot in trees.</title>
        <authorList>
            <person name="Chung C.L."/>
            <person name="Lee T.J."/>
            <person name="Akiba M."/>
            <person name="Lee H.H."/>
            <person name="Kuo T.H."/>
            <person name="Liu D."/>
            <person name="Ke H.M."/>
            <person name="Yokoi T."/>
            <person name="Roa M.B."/>
            <person name="Lu M.J."/>
            <person name="Chang Y.Y."/>
            <person name="Ann P.J."/>
            <person name="Tsai J.N."/>
            <person name="Chen C.Y."/>
            <person name="Tzean S.S."/>
            <person name="Ota Y."/>
            <person name="Hattori T."/>
            <person name="Sahashi N."/>
            <person name="Liou R.F."/>
            <person name="Kikuchi T."/>
            <person name="Tsai I.J."/>
        </authorList>
    </citation>
    <scope>NUCLEOTIDE SEQUENCE [LARGE SCALE GENOMIC DNA]</scope>
    <source>
        <strain evidence="2 3">FFPRI411160</strain>
    </source>
</reference>
<proteinExistence type="predicted"/>
<keyword evidence="3" id="KW-1185">Reference proteome</keyword>
<dbReference type="SUPFAM" id="SSF53474">
    <property type="entry name" value="alpha/beta-Hydrolases"/>
    <property type="match status" value="1"/>
</dbReference>
<feature type="domain" description="AB hydrolase-1" evidence="1">
    <location>
        <begin position="30"/>
        <end position="340"/>
    </location>
</feature>
<name>A0A286UJ27_9AGAM</name>
<dbReference type="AlphaFoldDB" id="A0A286UJ27"/>
<evidence type="ECO:0000313" key="2">
    <source>
        <dbReference type="EMBL" id="PAV19509.1"/>
    </source>
</evidence>
<dbReference type="Pfam" id="PF12697">
    <property type="entry name" value="Abhydrolase_6"/>
    <property type="match status" value="1"/>
</dbReference>
<organism evidence="2 3">
    <name type="scientific">Pyrrhoderma noxium</name>
    <dbReference type="NCBI Taxonomy" id="2282107"/>
    <lineage>
        <taxon>Eukaryota</taxon>
        <taxon>Fungi</taxon>
        <taxon>Dikarya</taxon>
        <taxon>Basidiomycota</taxon>
        <taxon>Agaricomycotina</taxon>
        <taxon>Agaricomycetes</taxon>
        <taxon>Hymenochaetales</taxon>
        <taxon>Hymenochaetaceae</taxon>
        <taxon>Pyrrhoderma</taxon>
    </lineage>
</organism>
<accession>A0A286UJ27</accession>
<evidence type="ECO:0000313" key="3">
    <source>
        <dbReference type="Proteomes" id="UP000217199"/>
    </source>
</evidence>
<comment type="caution">
    <text evidence="2">The sequence shown here is derived from an EMBL/GenBank/DDBJ whole genome shotgun (WGS) entry which is preliminary data.</text>
</comment>
<dbReference type="GO" id="GO:0016787">
    <property type="term" value="F:hydrolase activity"/>
    <property type="evidence" value="ECO:0007669"/>
    <property type="project" value="UniProtKB-KW"/>
</dbReference>
<sequence>MELSYATVDSFGIKLSYYDSGALETPYTTLVCLHGLGYHASTFSRLLPPSKEKNYRIIALNRRGYAGSTPFSDEELAPLKEKDETLHEEYLYKRGLEIAQFLSFLVKTERLYPKKTGQDIGGIILTGWSLGNSTAFAFLAYLDKYPKEVIQTIEPYLKSFFSYGTPLAVFGFPRPEEAYNPFRDQNLPASEQHTIFKKYVTTYYSHPLYDSSGKEISERSLLSLEQSPSDTAKLSSIANLSEEELSSYLDQEAFPKFEALSLSISPETLQKITRRALSAETLPKLEIYILYGQADLWEVQWTTWEFQKLVEKWKQDGKSIREVVYSPAVGAAHFMHWDEPSSFLDHISVWNNQQKVRKKSGRQGKMHCMKRSLVYKVKI</sequence>
<dbReference type="Gene3D" id="3.40.50.1820">
    <property type="entry name" value="alpha/beta hydrolase"/>
    <property type="match status" value="1"/>
</dbReference>
<dbReference type="Proteomes" id="UP000217199">
    <property type="component" value="Unassembled WGS sequence"/>
</dbReference>
<dbReference type="PANTHER" id="PTHR43329">
    <property type="entry name" value="EPOXIDE HYDROLASE"/>
    <property type="match status" value="1"/>
</dbReference>
<evidence type="ECO:0000259" key="1">
    <source>
        <dbReference type="Pfam" id="PF12697"/>
    </source>
</evidence>
<protein>
    <submittedName>
        <fullName evidence="2">Alpha beta-hydrolase</fullName>
    </submittedName>
</protein>
<dbReference type="InterPro" id="IPR029058">
    <property type="entry name" value="AB_hydrolase_fold"/>
</dbReference>
<gene>
    <name evidence="2" type="ORF">PNOK_0444300</name>
</gene>
<dbReference type="OrthoDB" id="3251587at2759"/>
<dbReference type="InParanoid" id="A0A286UJ27"/>